<organism evidence="1 2">
    <name type="scientific">Haematococcus lacustris</name>
    <name type="common">Green alga</name>
    <name type="synonym">Haematococcus pluvialis</name>
    <dbReference type="NCBI Taxonomy" id="44745"/>
    <lineage>
        <taxon>Eukaryota</taxon>
        <taxon>Viridiplantae</taxon>
        <taxon>Chlorophyta</taxon>
        <taxon>core chlorophytes</taxon>
        <taxon>Chlorophyceae</taxon>
        <taxon>CS clade</taxon>
        <taxon>Chlamydomonadales</taxon>
        <taxon>Haematococcaceae</taxon>
        <taxon>Haematococcus</taxon>
    </lineage>
</organism>
<reference evidence="1 2" key="1">
    <citation type="submission" date="2020-02" db="EMBL/GenBank/DDBJ databases">
        <title>Draft genome sequence of Haematococcus lacustris strain NIES-144.</title>
        <authorList>
            <person name="Morimoto D."/>
            <person name="Nakagawa S."/>
            <person name="Yoshida T."/>
            <person name="Sawayama S."/>
        </authorList>
    </citation>
    <scope>NUCLEOTIDE SEQUENCE [LARGE SCALE GENOMIC DNA]</scope>
    <source>
        <strain evidence="1 2">NIES-144</strain>
    </source>
</reference>
<dbReference type="Proteomes" id="UP000485058">
    <property type="component" value="Unassembled WGS sequence"/>
</dbReference>
<keyword evidence="2" id="KW-1185">Reference proteome</keyword>
<accession>A0A6A0ADJ6</accession>
<dbReference type="AlphaFoldDB" id="A0A6A0ADJ6"/>
<name>A0A6A0ADJ6_HAELA</name>
<gene>
    <name evidence="1" type="ORF">HaLaN_28690</name>
</gene>
<proteinExistence type="predicted"/>
<evidence type="ECO:0000313" key="2">
    <source>
        <dbReference type="Proteomes" id="UP000485058"/>
    </source>
</evidence>
<dbReference type="EMBL" id="BLLF01004604">
    <property type="protein sequence ID" value="GFH29937.1"/>
    <property type="molecule type" value="Genomic_DNA"/>
</dbReference>
<sequence>MHDSLQLMAEQPWARWLHVKIRNYYSVNGPPACWQANSWLKTAIIKVSMCNDSTDYCHAGRPRSDDTNKTCMAGPD</sequence>
<comment type="caution">
    <text evidence="1">The sequence shown here is derived from an EMBL/GenBank/DDBJ whole genome shotgun (WGS) entry which is preliminary data.</text>
</comment>
<evidence type="ECO:0000313" key="1">
    <source>
        <dbReference type="EMBL" id="GFH29937.1"/>
    </source>
</evidence>
<protein>
    <submittedName>
        <fullName evidence="1">Uncharacterized protein</fullName>
    </submittedName>
</protein>